<dbReference type="SUPFAM" id="SSF57850">
    <property type="entry name" value="RING/U-box"/>
    <property type="match status" value="1"/>
</dbReference>
<dbReference type="CDD" id="cd16479">
    <property type="entry name" value="RING-H2_synoviolin"/>
    <property type="match status" value="1"/>
</dbReference>
<comment type="subcellular location">
    <subcellularLocation>
        <location evidence="2">Endoplasmic reticulum membrane</location>
        <topology evidence="2">Multi-pass membrane protein</topology>
    </subcellularLocation>
</comment>
<keyword evidence="8" id="KW-0479">Metal-binding</keyword>
<feature type="domain" description="RING-type" evidence="18">
    <location>
        <begin position="289"/>
        <end position="328"/>
    </location>
</feature>
<evidence type="ECO:0000256" key="4">
    <source>
        <dbReference type="ARBA" id="ARBA00010089"/>
    </source>
</evidence>
<feature type="region of interest" description="Disordered" evidence="16">
    <location>
        <begin position="582"/>
        <end position="613"/>
    </location>
</feature>
<evidence type="ECO:0000256" key="10">
    <source>
        <dbReference type="ARBA" id="ARBA00022786"/>
    </source>
</evidence>
<dbReference type="PANTHER" id="PTHR22763:SF184">
    <property type="entry name" value="E3 UBIQUITIN-PROTEIN LIGASE SYNOVIOLIN"/>
    <property type="match status" value="1"/>
</dbReference>
<dbReference type="InterPro" id="IPR058051">
    <property type="entry name" value="Znf_RING_synoviolin"/>
</dbReference>
<evidence type="ECO:0000313" key="20">
    <source>
        <dbReference type="Proteomes" id="UP000009192"/>
    </source>
</evidence>
<dbReference type="GO" id="GO:0008270">
    <property type="term" value="F:zinc ion binding"/>
    <property type="evidence" value="ECO:0007669"/>
    <property type="project" value="UniProtKB-KW"/>
</dbReference>
<dbReference type="GO" id="GO:0016567">
    <property type="term" value="P:protein ubiquitination"/>
    <property type="evidence" value="ECO:0007669"/>
    <property type="project" value="UniProtKB-UniPathway"/>
</dbReference>
<comment type="pathway">
    <text evidence="3">Protein modification; protein ubiquitination.</text>
</comment>
<feature type="region of interest" description="Disordered" evidence="16">
    <location>
        <begin position="537"/>
        <end position="569"/>
    </location>
</feature>
<dbReference type="EC" id="2.3.2.27" evidence="5"/>
<evidence type="ECO:0000256" key="8">
    <source>
        <dbReference type="ARBA" id="ARBA00022723"/>
    </source>
</evidence>
<protein>
    <recommendedName>
        <fullName evidence="5">RING-type E3 ubiquitin transferase</fullName>
        <ecNumber evidence="5">2.3.2.27</ecNumber>
    </recommendedName>
</protein>
<dbReference type="Gene3D" id="3.30.40.10">
    <property type="entry name" value="Zinc/RING finger domain, C3HC4 (zinc finger)"/>
    <property type="match status" value="1"/>
</dbReference>
<keyword evidence="12" id="KW-0862">Zinc</keyword>
<name>B4K9J3_DROMO</name>
<dbReference type="InterPro" id="IPR001841">
    <property type="entry name" value="Znf_RING"/>
</dbReference>
<evidence type="ECO:0000259" key="18">
    <source>
        <dbReference type="PROSITE" id="PS50089"/>
    </source>
</evidence>
<evidence type="ECO:0000256" key="11">
    <source>
        <dbReference type="ARBA" id="ARBA00022824"/>
    </source>
</evidence>
<dbReference type="GO" id="GO:2000060">
    <property type="term" value="P:positive regulation of ubiquitin-dependent protein catabolic process"/>
    <property type="evidence" value="ECO:0007669"/>
    <property type="project" value="EnsemblMetazoa"/>
</dbReference>
<dbReference type="GO" id="GO:0043161">
    <property type="term" value="P:proteasome-mediated ubiquitin-dependent protein catabolic process"/>
    <property type="evidence" value="ECO:0007669"/>
    <property type="project" value="TreeGrafter"/>
</dbReference>
<dbReference type="OrthoDB" id="7759664at2759"/>
<dbReference type="Proteomes" id="UP000009192">
    <property type="component" value="Unassembled WGS sequence"/>
</dbReference>
<dbReference type="SMART" id="SM00184">
    <property type="entry name" value="RING"/>
    <property type="match status" value="1"/>
</dbReference>
<evidence type="ECO:0000256" key="16">
    <source>
        <dbReference type="SAM" id="MobiDB-lite"/>
    </source>
</evidence>
<evidence type="ECO:0000256" key="15">
    <source>
        <dbReference type="PROSITE-ProRule" id="PRU00175"/>
    </source>
</evidence>
<keyword evidence="7 17" id="KW-0812">Transmembrane</keyword>
<keyword evidence="6" id="KW-0808">Transferase</keyword>
<keyword evidence="13 17" id="KW-1133">Transmembrane helix</keyword>
<gene>
    <name evidence="19" type="primary">Dmoj\GI22108</name>
    <name evidence="19" type="ORF">Dmoj_GI22108</name>
</gene>
<evidence type="ECO:0000256" key="6">
    <source>
        <dbReference type="ARBA" id="ARBA00022679"/>
    </source>
</evidence>
<dbReference type="GO" id="GO:0030968">
    <property type="term" value="P:endoplasmic reticulum unfolded protein response"/>
    <property type="evidence" value="ECO:0007669"/>
    <property type="project" value="EnsemblMetazoa"/>
</dbReference>
<evidence type="ECO:0000256" key="12">
    <source>
        <dbReference type="ARBA" id="ARBA00022833"/>
    </source>
</evidence>
<evidence type="ECO:0000256" key="1">
    <source>
        <dbReference type="ARBA" id="ARBA00000900"/>
    </source>
</evidence>
<feature type="transmembrane region" description="Helical" evidence="17">
    <location>
        <begin position="42"/>
        <end position="59"/>
    </location>
</feature>
<evidence type="ECO:0000256" key="9">
    <source>
        <dbReference type="ARBA" id="ARBA00022771"/>
    </source>
</evidence>
<keyword evidence="14 17" id="KW-0472">Membrane</keyword>
<keyword evidence="9 15" id="KW-0863">Zinc-finger</keyword>
<comment type="catalytic activity">
    <reaction evidence="1">
        <text>S-ubiquitinyl-[E2 ubiquitin-conjugating enzyme]-L-cysteine + [acceptor protein]-L-lysine = [E2 ubiquitin-conjugating enzyme]-L-cysteine + N(6)-ubiquitinyl-[acceptor protein]-L-lysine.</text>
        <dbReference type="EC" id="2.3.2.27"/>
    </reaction>
</comment>
<keyword evidence="20" id="KW-1185">Reference proteome</keyword>
<feature type="transmembrane region" description="Helical" evidence="17">
    <location>
        <begin position="101"/>
        <end position="118"/>
    </location>
</feature>
<sequence length="635" mass="70081">MQLLISSVCMALTSAVIGNAYYQKQQFYPAVVYITKSNASMAVIYIQFFVIVFMFGKLLRKIFLGTLRAAEFEHLLERFWYALTETCLAFTVFRDDFNPRFVALFTVLLFLKSFHWLAEERVDFMERSPVLGWLFHIRVGSLLTMLGILDYVLLMHAYNSTLVRGPTVQLVFGFEYAILLTVIASTAIKYVLHAAEMRTDTPWENKAVFLLYTELVIGLIKVVLYLLFVVIMAKIYALPMFVFRPMFFTIRNFRKALNDVIMSRRAIRNMNTLYPDATPEELRQSDNICIICREDMVNHSKKLPCGHIFHTTCLRSWFQRQQTCPTCRLNILRTPTINSTVIPRAAEEPANAAAAGAAPAGVQPAAGADGTVINPAAAGAPDAGQPHPNGPAIRNPAVPNFADILAEANNLRNEMSNRAGIPPPPMISPFMMQPPFGYFGPPLVPPPPMPQDLNTFSEDELRAMEGNLRTHIEERIKMLRNISIMVDSANILMQQYQGIIARLPPPMQVVPPNPDATAVAAPAPSGAAGAAAADPVSASAPVCDKPSTSRAATTEAKPHEGQVNSVAISSPVANASEKVTIEDLGAEEDLNPSTDAGSVDVDSEDSSELSELRKRRLKFLEERNKSPTATSDKSD</sequence>
<organism evidence="19 20">
    <name type="scientific">Drosophila mojavensis</name>
    <name type="common">Fruit fly</name>
    <dbReference type="NCBI Taxonomy" id="7230"/>
    <lineage>
        <taxon>Eukaryota</taxon>
        <taxon>Metazoa</taxon>
        <taxon>Ecdysozoa</taxon>
        <taxon>Arthropoda</taxon>
        <taxon>Hexapoda</taxon>
        <taxon>Insecta</taxon>
        <taxon>Pterygota</taxon>
        <taxon>Neoptera</taxon>
        <taxon>Endopterygota</taxon>
        <taxon>Diptera</taxon>
        <taxon>Brachycera</taxon>
        <taxon>Muscomorpha</taxon>
        <taxon>Ephydroidea</taxon>
        <taxon>Drosophilidae</taxon>
        <taxon>Drosophila</taxon>
    </lineage>
</organism>
<dbReference type="PROSITE" id="PS50089">
    <property type="entry name" value="ZF_RING_2"/>
    <property type="match status" value="1"/>
</dbReference>
<evidence type="ECO:0000256" key="3">
    <source>
        <dbReference type="ARBA" id="ARBA00004906"/>
    </source>
</evidence>
<dbReference type="GO" id="GO:0061630">
    <property type="term" value="F:ubiquitin protein ligase activity"/>
    <property type="evidence" value="ECO:0007669"/>
    <property type="project" value="UniProtKB-EC"/>
</dbReference>
<dbReference type="UniPathway" id="UPA00143"/>
<comment type="similarity">
    <text evidence="4">Belongs to the HRD1 family.</text>
</comment>
<dbReference type="InterPro" id="IPR013083">
    <property type="entry name" value="Znf_RING/FYVE/PHD"/>
</dbReference>
<dbReference type="OMA" id="MQQYQGI"/>
<evidence type="ECO:0000256" key="14">
    <source>
        <dbReference type="ARBA" id="ARBA00023136"/>
    </source>
</evidence>
<dbReference type="GO" id="GO:0036335">
    <property type="term" value="P:intestinal stem cell homeostasis"/>
    <property type="evidence" value="ECO:0007669"/>
    <property type="project" value="EnsemblMetazoa"/>
</dbReference>
<feature type="transmembrane region" description="Helical" evidence="17">
    <location>
        <begin position="174"/>
        <end position="195"/>
    </location>
</feature>
<dbReference type="PhylomeDB" id="B4K9J3"/>
<evidence type="ECO:0000313" key="19">
    <source>
        <dbReference type="EMBL" id="EDW16653.1"/>
    </source>
</evidence>
<proteinExistence type="inferred from homology"/>
<dbReference type="GO" id="GO:0036503">
    <property type="term" value="P:ERAD pathway"/>
    <property type="evidence" value="ECO:0007669"/>
    <property type="project" value="TreeGrafter"/>
</dbReference>
<dbReference type="Pfam" id="PF13639">
    <property type="entry name" value="zf-RING_2"/>
    <property type="match status" value="1"/>
</dbReference>
<dbReference type="eggNOG" id="KOG0802">
    <property type="taxonomic scope" value="Eukaryota"/>
</dbReference>
<dbReference type="InterPro" id="IPR057992">
    <property type="entry name" value="TPR_SYVN1_N"/>
</dbReference>
<dbReference type="InterPro" id="IPR050731">
    <property type="entry name" value="HRD1_E3_ubiq-ligases"/>
</dbReference>
<keyword evidence="10" id="KW-0833">Ubl conjugation pathway</keyword>
<dbReference type="PANTHER" id="PTHR22763">
    <property type="entry name" value="RING ZINC FINGER PROTEIN"/>
    <property type="match status" value="1"/>
</dbReference>
<dbReference type="AlphaFoldDB" id="B4K9J3"/>
<evidence type="ECO:0000256" key="2">
    <source>
        <dbReference type="ARBA" id="ARBA00004477"/>
    </source>
</evidence>
<dbReference type="InParanoid" id="B4K9J3"/>
<dbReference type="SMR" id="B4K9J3"/>
<dbReference type="HOGENOM" id="CLU_009169_3_1_1"/>
<reference evidence="19 20" key="1">
    <citation type="journal article" date="2007" name="Nature">
        <title>Evolution of genes and genomes on the Drosophila phylogeny.</title>
        <authorList>
            <consortium name="Drosophila 12 Genomes Consortium"/>
            <person name="Clark A.G."/>
            <person name="Eisen M.B."/>
            <person name="Smith D.R."/>
            <person name="Bergman C.M."/>
            <person name="Oliver B."/>
            <person name="Markow T.A."/>
            <person name="Kaufman T.C."/>
            <person name="Kellis M."/>
            <person name="Gelbart W."/>
            <person name="Iyer V.N."/>
            <person name="Pollard D.A."/>
            <person name="Sackton T.B."/>
            <person name="Larracuente A.M."/>
            <person name="Singh N.D."/>
            <person name="Abad J.P."/>
            <person name="Abt D.N."/>
            <person name="Adryan B."/>
            <person name="Aguade M."/>
            <person name="Akashi H."/>
            <person name="Anderson W.W."/>
            <person name="Aquadro C.F."/>
            <person name="Ardell D.H."/>
            <person name="Arguello R."/>
            <person name="Artieri C.G."/>
            <person name="Barbash D.A."/>
            <person name="Barker D."/>
            <person name="Barsanti P."/>
            <person name="Batterham P."/>
            <person name="Batzoglou S."/>
            <person name="Begun D."/>
            <person name="Bhutkar A."/>
            <person name="Blanco E."/>
            <person name="Bosak S.A."/>
            <person name="Bradley R.K."/>
            <person name="Brand A.D."/>
            <person name="Brent M.R."/>
            <person name="Brooks A.N."/>
            <person name="Brown R.H."/>
            <person name="Butlin R.K."/>
            <person name="Caggese C."/>
            <person name="Calvi B.R."/>
            <person name="Bernardo de Carvalho A."/>
            <person name="Caspi A."/>
            <person name="Castrezana S."/>
            <person name="Celniker S.E."/>
            <person name="Chang J.L."/>
            <person name="Chapple C."/>
            <person name="Chatterji S."/>
            <person name="Chinwalla A."/>
            <person name="Civetta A."/>
            <person name="Clifton S.W."/>
            <person name="Comeron J.M."/>
            <person name="Costello J.C."/>
            <person name="Coyne J.A."/>
            <person name="Daub J."/>
            <person name="David R.G."/>
            <person name="Delcher A.L."/>
            <person name="Delehaunty K."/>
            <person name="Do C.B."/>
            <person name="Ebling H."/>
            <person name="Edwards K."/>
            <person name="Eickbush T."/>
            <person name="Evans J.D."/>
            <person name="Filipski A."/>
            <person name="Findeiss S."/>
            <person name="Freyhult E."/>
            <person name="Fulton L."/>
            <person name="Fulton R."/>
            <person name="Garcia A.C."/>
            <person name="Gardiner A."/>
            <person name="Garfield D.A."/>
            <person name="Garvin B.E."/>
            <person name="Gibson G."/>
            <person name="Gilbert D."/>
            <person name="Gnerre S."/>
            <person name="Godfrey J."/>
            <person name="Good R."/>
            <person name="Gotea V."/>
            <person name="Gravely B."/>
            <person name="Greenberg A.J."/>
            <person name="Griffiths-Jones S."/>
            <person name="Gross S."/>
            <person name="Guigo R."/>
            <person name="Gustafson E.A."/>
            <person name="Haerty W."/>
            <person name="Hahn M.W."/>
            <person name="Halligan D.L."/>
            <person name="Halpern A.L."/>
            <person name="Halter G.M."/>
            <person name="Han M.V."/>
            <person name="Heger A."/>
            <person name="Hillier L."/>
            <person name="Hinrichs A.S."/>
            <person name="Holmes I."/>
            <person name="Hoskins R.A."/>
            <person name="Hubisz M.J."/>
            <person name="Hultmark D."/>
            <person name="Huntley M.A."/>
            <person name="Jaffe D.B."/>
            <person name="Jagadeeshan S."/>
            <person name="Jeck W.R."/>
            <person name="Johnson J."/>
            <person name="Jones C.D."/>
            <person name="Jordan W.C."/>
            <person name="Karpen G.H."/>
            <person name="Kataoka E."/>
            <person name="Keightley P.D."/>
            <person name="Kheradpour P."/>
            <person name="Kirkness E.F."/>
            <person name="Koerich L.B."/>
            <person name="Kristiansen K."/>
            <person name="Kudrna D."/>
            <person name="Kulathinal R.J."/>
            <person name="Kumar S."/>
            <person name="Kwok R."/>
            <person name="Lander E."/>
            <person name="Langley C.H."/>
            <person name="Lapoint R."/>
            <person name="Lazzaro B.P."/>
            <person name="Lee S.J."/>
            <person name="Levesque L."/>
            <person name="Li R."/>
            <person name="Lin C.F."/>
            <person name="Lin M.F."/>
            <person name="Lindblad-Toh K."/>
            <person name="Llopart A."/>
            <person name="Long M."/>
            <person name="Low L."/>
            <person name="Lozovsky E."/>
            <person name="Lu J."/>
            <person name="Luo M."/>
            <person name="Machado C.A."/>
            <person name="Makalowski W."/>
            <person name="Marzo M."/>
            <person name="Matsuda M."/>
            <person name="Matzkin L."/>
            <person name="McAllister B."/>
            <person name="McBride C.S."/>
            <person name="McKernan B."/>
            <person name="McKernan K."/>
            <person name="Mendez-Lago M."/>
            <person name="Minx P."/>
            <person name="Mollenhauer M.U."/>
            <person name="Montooth K."/>
            <person name="Mount S.M."/>
            <person name="Mu X."/>
            <person name="Myers E."/>
            <person name="Negre B."/>
            <person name="Newfeld S."/>
            <person name="Nielsen R."/>
            <person name="Noor M.A."/>
            <person name="O'Grady P."/>
            <person name="Pachter L."/>
            <person name="Papaceit M."/>
            <person name="Parisi M.J."/>
            <person name="Parisi M."/>
            <person name="Parts L."/>
            <person name="Pedersen J.S."/>
            <person name="Pesole G."/>
            <person name="Phillippy A.M."/>
            <person name="Ponting C.P."/>
            <person name="Pop M."/>
            <person name="Porcelli D."/>
            <person name="Powell J.R."/>
            <person name="Prohaska S."/>
            <person name="Pruitt K."/>
            <person name="Puig M."/>
            <person name="Quesneville H."/>
            <person name="Ram K.R."/>
            <person name="Rand D."/>
            <person name="Rasmussen M.D."/>
            <person name="Reed L.K."/>
            <person name="Reenan R."/>
            <person name="Reily A."/>
            <person name="Remington K.A."/>
            <person name="Rieger T.T."/>
            <person name="Ritchie M.G."/>
            <person name="Robin C."/>
            <person name="Rogers Y.H."/>
            <person name="Rohde C."/>
            <person name="Rozas J."/>
            <person name="Rubenfield M.J."/>
            <person name="Ruiz A."/>
            <person name="Russo S."/>
            <person name="Salzberg S.L."/>
            <person name="Sanchez-Gracia A."/>
            <person name="Saranga D.J."/>
            <person name="Sato H."/>
            <person name="Schaeffer S.W."/>
            <person name="Schatz M.C."/>
            <person name="Schlenke T."/>
            <person name="Schwartz R."/>
            <person name="Segarra C."/>
            <person name="Singh R.S."/>
            <person name="Sirot L."/>
            <person name="Sirota M."/>
            <person name="Sisneros N.B."/>
            <person name="Smith C.D."/>
            <person name="Smith T.F."/>
            <person name="Spieth J."/>
            <person name="Stage D.E."/>
            <person name="Stark A."/>
            <person name="Stephan W."/>
            <person name="Strausberg R.L."/>
            <person name="Strempel S."/>
            <person name="Sturgill D."/>
            <person name="Sutton G."/>
            <person name="Sutton G.G."/>
            <person name="Tao W."/>
            <person name="Teichmann S."/>
            <person name="Tobari Y.N."/>
            <person name="Tomimura Y."/>
            <person name="Tsolas J.M."/>
            <person name="Valente V.L."/>
            <person name="Venter E."/>
            <person name="Venter J.C."/>
            <person name="Vicario S."/>
            <person name="Vieira F.G."/>
            <person name="Vilella A.J."/>
            <person name="Villasante A."/>
            <person name="Walenz B."/>
            <person name="Wang J."/>
            <person name="Wasserman M."/>
            <person name="Watts T."/>
            <person name="Wilson D."/>
            <person name="Wilson R.K."/>
            <person name="Wing R.A."/>
            <person name="Wolfner M.F."/>
            <person name="Wong A."/>
            <person name="Wong G.K."/>
            <person name="Wu C.I."/>
            <person name="Wu G."/>
            <person name="Yamamoto D."/>
            <person name="Yang H.P."/>
            <person name="Yang S.P."/>
            <person name="Yorke J.A."/>
            <person name="Yoshida K."/>
            <person name="Zdobnov E."/>
            <person name="Zhang P."/>
            <person name="Zhang Y."/>
            <person name="Zimin A.V."/>
            <person name="Baldwin J."/>
            <person name="Abdouelleil A."/>
            <person name="Abdulkadir J."/>
            <person name="Abebe A."/>
            <person name="Abera B."/>
            <person name="Abreu J."/>
            <person name="Acer S.C."/>
            <person name="Aftuck L."/>
            <person name="Alexander A."/>
            <person name="An P."/>
            <person name="Anderson E."/>
            <person name="Anderson S."/>
            <person name="Arachi H."/>
            <person name="Azer M."/>
            <person name="Bachantsang P."/>
            <person name="Barry A."/>
            <person name="Bayul T."/>
            <person name="Berlin A."/>
            <person name="Bessette D."/>
            <person name="Bloom T."/>
            <person name="Blye J."/>
            <person name="Boguslavskiy L."/>
            <person name="Bonnet C."/>
            <person name="Boukhgalter B."/>
            <person name="Bourzgui I."/>
            <person name="Brown A."/>
            <person name="Cahill P."/>
            <person name="Channer S."/>
            <person name="Cheshatsang Y."/>
            <person name="Chuda L."/>
            <person name="Citroen M."/>
            <person name="Collymore A."/>
            <person name="Cooke P."/>
            <person name="Costello M."/>
            <person name="D'Aco K."/>
            <person name="Daza R."/>
            <person name="De Haan G."/>
            <person name="DeGray S."/>
            <person name="DeMaso C."/>
            <person name="Dhargay N."/>
            <person name="Dooley K."/>
            <person name="Dooley E."/>
            <person name="Doricent M."/>
            <person name="Dorje P."/>
            <person name="Dorjee K."/>
            <person name="Dupes A."/>
            <person name="Elong R."/>
            <person name="Falk J."/>
            <person name="Farina A."/>
            <person name="Faro S."/>
            <person name="Ferguson D."/>
            <person name="Fisher S."/>
            <person name="Foley C.D."/>
            <person name="Franke A."/>
            <person name="Friedrich D."/>
            <person name="Gadbois L."/>
            <person name="Gearin G."/>
            <person name="Gearin C.R."/>
            <person name="Giannoukos G."/>
            <person name="Goode T."/>
            <person name="Graham J."/>
            <person name="Grandbois E."/>
            <person name="Grewal S."/>
            <person name="Gyaltsen K."/>
            <person name="Hafez N."/>
            <person name="Hagos B."/>
            <person name="Hall J."/>
            <person name="Henson C."/>
            <person name="Hollinger A."/>
            <person name="Honan T."/>
            <person name="Huard M.D."/>
            <person name="Hughes L."/>
            <person name="Hurhula B."/>
            <person name="Husby M.E."/>
            <person name="Kamat A."/>
            <person name="Kanga B."/>
            <person name="Kashin S."/>
            <person name="Khazanovich D."/>
            <person name="Kisner P."/>
            <person name="Lance K."/>
            <person name="Lara M."/>
            <person name="Lee W."/>
            <person name="Lennon N."/>
            <person name="Letendre F."/>
            <person name="LeVine R."/>
            <person name="Lipovsky A."/>
            <person name="Liu X."/>
            <person name="Liu J."/>
            <person name="Liu S."/>
            <person name="Lokyitsang T."/>
            <person name="Lokyitsang Y."/>
            <person name="Lubonja R."/>
            <person name="Lui A."/>
            <person name="MacDonald P."/>
            <person name="Magnisalis V."/>
            <person name="Maru K."/>
            <person name="Matthews C."/>
            <person name="McCusker W."/>
            <person name="McDonough S."/>
            <person name="Mehta T."/>
            <person name="Meldrim J."/>
            <person name="Meneus L."/>
            <person name="Mihai O."/>
            <person name="Mihalev A."/>
            <person name="Mihova T."/>
            <person name="Mittelman R."/>
            <person name="Mlenga V."/>
            <person name="Montmayeur A."/>
            <person name="Mulrain L."/>
            <person name="Navidi A."/>
            <person name="Naylor J."/>
            <person name="Negash T."/>
            <person name="Nguyen T."/>
            <person name="Nguyen N."/>
            <person name="Nicol R."/>
            <person name="Norbu C."/>
            <person name="Norbu N."/>
            <person name="Novod N."/>
            <person name="O'Neill B."/>
            <person name="Osman S."/>
            <person name="Markiewicz E."/>
            <person name="Oyono O.L."/>
            <person name="Patti C."/>
            <person name="Phunkhang P."/>
            <person name="Pierre F."/>
            <person name="Priest M."/>
            <person name="Raghuraman S."/>
            <person name="Rege F."/>
            <person name="Reyes R."/>
            <person name="Rise C."/>
            <person name="Rogov P."/>
            <person name="Ross K."/>
            <person name="Ryan E."/>
            <person name="Settipalli S."/>
            <person name="Shea T."/>
            <person name="Sherpa N."/>
            <person name="Shi L."/>
            <person name="Shih D."/>
            <person name="Sparrow T."/>
            <person name="Spaulding J."/>
            <person name="Stalker J."/>
            <person name="Stange-Thomann N."/>
            <person name="Stavropoulos S."/>
            <person name="Stone C."/>
            <person name="Strader C."/>
            <person name="Tesfaye S."/>
            <person name="Thomson T."/>
            <person name="Thoulutsang Y."/>
            <person name="Thoulutsang D."/>
            <person name="Topham K."/>
            <person name="Topping I."/>
            <person name="Tsamla T."/>
            <person name="Vassiliev H."/>
            <person name="Vo A."/>
            <person name="Wangchuk T."/>
            <person name="Wangdi T."/>
            <person name="Weiand M."/>
            <person name="Wilkinson J."/>
            <person name="Wilson A."/>
            <person name="Yadav S."/>
            <person name="Young G."/>
            <person name="Yu Q."/>
            <person name="Zembek L."/>
            <person name="Zhong D."/>
            <person name="Zimmer A."/>
            <person name="Zwirko Z."/>
            <person name="Jaffe D.B."/>
            <person name="Alvarez P."/>
            <person name="Brockman W."/>
            <person name="Butler J."/>
            <person name="Chin C."/>
            <person name="Gnerre S."/>
            <person name="Grabherr M."/>
            <person name="Kleber M."/>
            <person name="Mauceli E."/>
            <person name="MacCallum I."/>
        </authorList>
    </citation>
    <scope>NUCLEOTIDE SEQUENCE [LARGE SCALE GENOMIC DNA]</scope>
    <source>
        <strain evidence="20">Tucson 15081-1352.22</strain>
    </source>
</reference>
<feature type="transmembrane region" description="Helical" evidence="17">
    <location>
        <begin position="215"/>
        <end position="237"/>
    </location>
</feature>
<evidence type="ECO:0000256" key="17">
    <source>
        <dbReference type="SAM" id="Phobius"/>
    </source>
</evidence>
<dbReference type="EMBL" id="CH933806">
    <property type="protein sequence ID" value="EDW16653.1"/>
    <property type="molecule type" value="Genomic_DNA"/>
</dbReference>
<evidence type="ECO:0000256" key="7">
    <source>
        <dbReference type="ARBA" id="ARBA00022692"/>
    </source>
</evidence>
<feature type="transmembrane region" description="Helical" evidence="17">
    <location>
        <begin position="130"/>
        <end position="153"/>
    </location>
</feature>
<dbReference type="FunCoup" id="B4K9J3">
    <property type="interactions" value="1754"/>
</dbReference>
<dbReference type="GO" id="GO:0002039">
    <property type="term" value="F:p53 binding"/>
    <property type="evidence" value="ECO:0007669"/>
    <property type="project" value="EnsemblMetazoa"/>
</dbReference>
<accession>B4K9J3</accession>
<dbReference type="KEGG" id="dmo:Dmoj_GI22108"/>
<evidence type="ECO:0000256" key="13">
    <source>
        <dbReference type="ARBA" id="ARBA00022989"/>
    </source>
</evidence>
<keyword evidence="11" id="KW-0256">Endoplasmic reticulum</keyword>
<dbReference type="GO" id="GO:0005789">
    <property type="term" value="C:endoplasmic reticulum membrane"/>
    <property type="evidence" value="ECO:0007669"/>
    <property type="project" value="UniProtKB-SubCell"/>
</dbReference>
<dbReference type="GO" id="GO:0036490">
    <property type="term" value="P:regulation of translation in response to endoplasmic reticulum stress"/>
    <property type="evidence" value="ECO:0007669"/>
    <property type="project" value="EnsemblMetazoa"/>
</dbReference>
<dbReference type="FunFam" id="3.30.40.10:FF:000088">
    <property type="entry name" value="E3 ubiquitin-protein ligase synoviolin"/>
    <property type="match status" value="1"/>
</dbReference>
<evidence type="ECO:0000256" key="5">
    <source>
        <dbReference type="ARBA" id="ARBA00012483"/>
    </source>
</evidence>
<dbReference type="Pfam" id="PF25563">
    <property type="entry name" value="TPR_SYVN1_N"/>
    <property type="match status" value="1"/>
</dbReference>